<dbReference type="Proteomes" id="UP000199623">
    <property type="component" value="Unassembled WGS sequence"/>
</dbReference>
<feature type="region of interest" description="Disordered" evidence="1">
    <location>
        <begin position="1"/>
        <end position="22"/>
    </location>
</feature>
<proteinExistence type="predicted"/>
<keyword evidence="2" id="KW-0472">Membrane</keyword>
<keyword evidence="2" id="KW-1133">Transmembrane helix</keyword>
<sequence>MPGSQNQGWHQNQPPQQQWGPPPPRGRGILGLAIAVAAGAAGLAVFWGILGIKGVIGKHWVDIDPEGTARRLAMTGGSGALLTPLSIGGIVFDLLTMVVLIAGALLIVLRKLPGAFLVAGSAVLGVLAAACRFVYYVQLDWSAPSEPYVAATLTLILGVLAILPPVTDALRPTAAPHPGGQPQFPQQPPPPGYGPPQGPPPGYGPPQGPPPPGYGPPR</sequence>
<dbReference type="AlphaFoldDB" id="A0A1G7MZ86"/>
<feature type="transmembrane region" description="Helical" evidence="2">
    <location>
        <begin position="87"/>
        <end position="109"/>
    </location>
</feature>
<name>A0A1G7MZ86_9PSEU</name>
<keyword evidence="4" id="KW-1185">Reference proteome</keyword>
<feature type="compositionally biased region" description="Low complexity" evidence="1">
    <location>
        <begin position="1"/>
        <end position="19"/>
    </location>
</feature>
<evidence type="ECO:0000313" key="4">
    <source>
        <dbReference type="Proteomes" id="UP000199623"/>
    </source>
</evidence>
<accession>A0A1G7MZ86</accession>
<feature type="region of interest" description="Disordered" evidence="1">
    <location>
        <begin position="171"/>
        <end position="218"/>
    </location>
</feature>
<reference evidence="4" key="1">
    <citation type="submission" date="2016-10" db="EMBL/GenBank/DDBJ databases">
        <authorList>
            <person name="Varghese N."/>
            <person name="Submissions S."/>
        </authorList>
    </citation>
    <scope>NUCLEOTIDE SEQUENCE [LARGE SCALE GENOMIC DNA]</scope>
    <source>
        <strain evidence="4">CGMCC 4.3506</strain>
    </source>
</reference>
<feature type="compositionally biased region" description="Pro residues" evidence="1">
    <location>
        <begin position="185"/>
        <end position="218"/>
    </location>
</feature>
<evidence type="ECO:0000313" key="3">
    <source>
        <dbReference type="EMBL" id="SDF67064.1"/>
    </source>
</evidence>
<feature type="transmembrane region" description="Helical" evidence="2">
    <location>
        <begin position="148"/>
        <end position="166"/>
    </location>
</feature>
<keyword evidence="2" id="KW-0812">Transmembrane</keyword>
<feature type="transmembrane region" description="Helical" evidence="2">
    <location>
        <begin position="116"/>
        <end position="136"/>
    </location>
</feature>
<dbReference type="EMBL" id="FNCC01000002">
    <property type="protein sequence ID" value="SDF67064.1"/>
    <property type="molecule type" value="Genomic_DNA"/>
</dbReference>
<organism evidence="3 4">
    <name type="scientific">Lentzea fradiae</name>
    <dbReference type="NCBI Taxonomy" id="200378"/>
    <lineage>
        <taxon>Bacteria</taxon>
        <taxon>Bacillati</taxon>
        <taxon>Actinomycetota</taxon>
        <taxon>Actinomycetes</taxon>
        <taxon>Pseudonocardiales</taxon>
        <taxon>Pseudonocardiaceae</taxon>
        <taxon>Lentzea</taxon>
    </lineage>
</organism>
<evidence type="ECO:0000256" key="2">
    <source>
        <dbReference type="SAM" id="Phobius"/>
    </source>
</evidence>
<protein>
    <submittedName>
        <fullName evidence="3">Uncharacterized protein</fullName>
    </submittedName>
</protein>
<evidence type="ECO:0000256" key="1">
    <source>
        <dbReference type="SAM" id="MobiDB-lite"/>
    </source>
</evidence>
<gene>
    <name evidence="3" type="ORF">SAMN05216553_102590</name>
</gene>
<dbReference type="STRING" id="200378.SAMN05216553_102590"/>
<feature type="transmembrane region" description="Helical" evidence="2">
    <location>
        <begin position="29"/>
        <end position="50"/>
    </location>
</feature>